<evidence type="ECO:0000313" key="4">
    <source>
        <dbReference type="Proteomes" id="UP001319874"/>
    </source>
</evidence>
<dbReference type="EMBL" id="AP024959">
    <property type="protein sequence ID" value="BCZ85554.1"/>
    <property type="molecule type" value="Genomic_DNA"/>
</dbReference>
<feature type="signal peptide" evidence="2">
    <location>
        <begin position="1"/>
        <end position="19"/>
    </location>
</feature>
<reference evidence="3 4" key="1">
    <citation type="journal article" date="2022" name="Front. Microbiol.">
        <title>Identification and characterization of a novel class of self-sufficient cytochrome P450 hydroxylase involved in cyclohexanecarboxylate degradation in Paraburkholderia terrae strain KU-64.</title>
        <authorList>
            <person name="Yamamoto T."/>
            <person name="Hasegawa Y."/>
            <person name="Iwaki H."/>
        </authorList>
    </citation>
    <scope>NUCLEOTIDE SEQUENCE [LARGE SCALE GENOMIC DNA]</scope>
    <source>
        <strain evidence="3 4">KU-64</strain>
    </source>
</reference>
<evidence type="ECO:0000256" key="1">
    <source>
        <dbReference type="SAM" id="MobiDB-lite"/>
    </source>
</evidence>
<proteinExistence type="predicted"/>
<name>A0ABN6JY56_9BURK</name>
<evidence type="ECO:0000256" key="2">
    <source>
        <dbReference type="SAM" id="SignalP"/>
    </source>
</evidence>
<evidence type="ECO:0000313" key="3">
    <source>
        <dbReference type="EMBL" id="BCZ85554.1"/>
    </source>
</evidence>
<dbReference type="Proteomes" id="UP001319874">
    <property type="component" value="Plasmid pPT365"/>
</dbReference>
<organism evidence="3 4">
    <name type="scientific">Paraburkholderia terrae</name>
    <dbReference type="NCBI Taxonomy" id="311230"/>
    <lineage>
        <taxon>Bacteria</taxon>
        <taxon>Pseudomonadati</taxon>
        <taxon>Pseudomonadota</taxon>
        <taxon>Betaproteobacteria</taxon>
        <taxon>Burkholderiales</taxon>
        <taxon>Burkholderiaceae</taxon>
        <taxon>Paraburkholderia</taxon>
    </lineage>
</organism>
<sequence length="540" mass="56414">MRLSIIRTAIAASSLLVVAGCAVTQTDINAAYDAANKTGIDALNGVPGSMSLVEDVPSAFLGDRMVPVAYEATLPAVFREKHVTMPANMDINQIASLISTATGYPVHLSPDVFVPRSSLVPRESASADGKATASSQGSGAKSYEKPVYTQPFNGTAGAYMRAMTDDLGLDWSFDGSTINVSRFVTRIFQIAAIPGKVKIKSVMSKGMDTTTGNQSNGTGGSTGDTGSFSAQTSTGRDGEFDQIQSIKDALDKLRSPMGRVNVNPQSRLVMVYDTREAADRMGKMLAGENAVSTRQVAIRIRTLQIALNRGSQAGANADVVFSAIEGGLAKYAISFTSPTSLSSGGGSVGLSVLRPNAPFSGTNAVINALNQYGRTVQDNTQTKLTLNGLPVSVASFQSDDYLRSTTSSAGSLTATSGGVPGLTPGTVTTGDFVNILPSVNDHNQIILAYWSDSSKLNGPFTSATVGSGQTQQQIQLAHTIGQKDDQTVALSDGQTVVLYGEMTDHSDSTTNGGLAGITGLWNKNRTFQVIMLTATVVPSM</sequence>
<feature type="chain" id="PRO_5047436234" evidence="2">
    <location>
        <begin position="20"/>
        <end position="540"/>
    </location>
</feature>
<geneLocation type="plasmid" evidence="3 4">
    <name>pPT365</name>
</geneLocation>
<dbReference type="RefSeq" id="WP_229517939.1">
    <property type="nucleotide sequence ID" value="NZ_AP024959.1"/>
</dbReference>
<dbReference type="PROSITE" id="PS51257">
    <property type="entry name" value="PROKAR_LIPOPROTEIN"/>
    <property type="match status" value="1"/>
</dbReference>
<feature type="region of interest" description="Disordered" evidence="1">
    <location>
        <begin position="124"/>
        <end position="146"/>
    </location>
</feature>
<protein>
    <submittedName>
        <fullName evidence="3">Type IVB pilus formation outer membrane protein, R64 PilN family</fullName>
    </submittedName>
</protein>
<keyword evidence="2" id="KW-0732">Signal</keyword>
<gene>
    <name evidence="3" type="ORF">PTKU64_92290</name>
</gene>
<keyword evidence="3" id="KW-0614">Plasmid</keyword>
<accession>A0ABN6JY56</accession>
<keyword evidence="4" id="KW-1185">Reference proteome</keyword>
<feature type="region of interest" description="Disordered" evidence="1">
    <location>
        <begin position="208"/>
        <end position="241"/>
    </location>
</feature>